<dbReference type="PANTHER" id="PTHR43702:SF3">
    <property type="entry name" value="PROTEIN TSGA"/>
    <property type="match status" value="1"/>
</dbReference>
<proteinExistence type="inferred from homology"/>
<dbReference type="GO" id="GO:0005354">
    <property type="term" value="F:galactose transmembrane transporter activity"/>
    <property type="evidence" value="ECO:0007669"/>
    <property type="project" value="InterPro"/>
</dbReference>
<keyword evidence="7" id="KW-0762">Sugar transport</keyword>
<evidence type="ECO:0000256" key="10">
    <source>
        <dbReference type="ARBA" id="ARBA00023136"/>
    </source>
</evidence>
<dbReference type="InterPro" id="IPR011701">
    <property type="entry name" value="MFS"/>
</dbReference>
<dbReference type="Gene3D" id="1.20.1250.20">
    <property type="entry name" value="MFS general substrate transporter like domains"/>
    <property type="match status" value="2"/>
</dbReference>
<keyword evidence="8 11" id="KW-0812">Transmembrane</keyword>
<dbReference type="GO" id="GO:0055056">
    <property type="term" value="F:D-glucose transmembrane transporter activity"/>
    <property type="evidence" value="ECO:0007669"/>
    <property type="project" value="InterPro"/>
</dbReference>
<dbReference type="EMBL" id="CP041742">
    <property type="protein sequence ID" value="QDQ74262.1"/>
    <property type="molecule type" value="Genomic_DNA"/>
</dbReference>
<evidence type="ECO:0000256" key="1">
    <source>
        <dbReference type="ARBA" id="ARBA00003321"/>
    </source>
</evidence>
<keyword evidence="4" id="KW-0813">Transport</keyword>
<sequence length="442" mass="46258">MTSPAPQAPSRQLSHPAAIAIVSLIFFMWGGLTSLNDVLIPHLKAVFSMNYAQAMLIQFTFFGAYFLMSLPSGAVLARLGYKASIVVGLMVAAVGAVLFYPAAKLPSYGLFLAALFVLASGITLLQVAANPYISLLGDAATSHSRLNLAQALNSLGTTLFPYFIGPLILSAAVLGADKLAAMSPDALASYRATQAQSVQVPYLLLAGALVLLAAFVLLMRIPALREATDAGDTVRHGYADVLRHAHLKWGVLAIFVYVGAEVSIGSFLINYLAEPGIGGLAEATASKYLPFYWGGAMIGRFIGAGLLTKVDARKLLALFALIAIALLATTMSTHGQLAMWTVLAIGLFNSIMFPTIFTTAIEGLGAMTGKASSLLIMAIVGGAVVPLAQGALADRIGIQHAFALPLACYAFIAWYALRGSRLSALEASTAAALPAAPTRPMH</sequence>
<feature type="transmembrane region" description="Helical" evidence="11">
    <location>
        <begin position="200"/>
        <end position="218"/>
    </location>
</feature>
<feature type="transmembrane region" description="Helical" evidence="11">
    <location>
        <begin position="80"/>
        <end position="102"/>
    </location>
</feature>
<dbReference type="RefSeq" id="WP_143879771.1">
    <property type="nucleotide sequence ID" value="NZ_BAABLZ010000001.1"/>
</dbReference>
<keyword evidence="9 11" id="KW-1133">Transmembrane helix</keyword>
<keyword evidence="13" id="KW-1185">Reference proteome</keyword>
<dbReference type="InterPro" id="IPR050375">
    <property type="entry name" value="MFS_TsgA-like"/>
</dbReference>
<evidence type="ECO:0000256" key="5">
    <source>
        <dbReference type="ARBA" id="ARBA00022475"/>
    </source>
</evidence>
<dbReference type="PANTHER" id="PTHR43702">
    <property type="entry name" value="L-FUCOSE-PROTON SYMPORTER"/>
    <property type="match status" value="1"/>
</dbReference>
<evidence type="ECO:0000256" key="8">
    <source>
        <dbReference type="ARBA" id="ARBA00022692"/>
    </source>
</evidence>
<keyword evidence="10 11" id="KW-0472">Membrane</keyword>
<feature type="transmembrane region" description="Helical" evidence="11">
    <location>
        <begin position="315"/>
        <end position="331"/>
    </location>
</feature>
<feature type="transmembrane region" description="Helical" evidence="11">
    <location>
        <begin position="12"/>
        <end position="31"/>
    </location>
</feature>
<dbReference type="AlphaFoldDB" id="A0A516V6X1"/>
<keyword evidence="6" id="KW-0997">Cell inner membrane</keyword>
<dbReference type="CDD" id="cd17394">
    <property type="entry name" value="MFS_FucP_like"/>
    <property type="match status" value="1"/>
</dbReference>
<protein>
    <submittedName>
        <fullName evidence="12">Sugar MFS transporter</fullName>
    </submittedName>
</protein>
<feature type="transmembrane region" description="Helical" evidence="11">
    <location>
        <begin position="373"/>
        <end position="392"/>
    </location>
</feature>
<comment type="similarity">
    <text evidence="3">Belongs to the major facilitator superfamily. FHS transporter (TC 2.A.1.7) family.</text>
</comment>
<dbReference type="OrthoDB" id="9795150at2"/>
<comment type="function">
    <text evidence="1">Intake of glucose and galactose.</text>
</comment>
<dbReference type="GO" id="GO:0005886">
    <property type="term" value="C:plasma membrane"/>
    <property type="evidence" value="ECO:0007669"/>
    <property type="project" value="UniProtKB-SubCell"/>
</dbReference>
<dbReference type="NCBIfam" id="TIGR01272">
    <property type="entry name" value="gluP"/>
    <property type="match status" value="1"/>
</dbReference>
<evidence type="ECO:0000256" key="3">
    <source>
        <dbReference type="ARBA" id="ARBA00009120"/>
    </source>
</evidence>
<feature type="transmembrane region" description="Helical" evidence="11">
    <location>
        <begin position="398"/>
        <end position="417"/>
    </location>
</feature>
<evidence type="ECO:0000256" key="6">
    <source>
        <dbReference type="ARBA" id="ARBA00022519"/>
    </source>
</evidence>
<feature type="transmembrane region" description="Helical" evidence="11">
    <location>
        <begin position="291"/>
        <end position="308"/>
    </location>
</feature>
<feature type="transmembrane region" description="Helical" evidence="11">
    <location>
        <begin position="249"/>
        <end position="271"/>
    </location>
</feature>
<evidence type="ECO:0000313" key="13">
    <source>
        <dbReference type="Proteomes" id="UP000315891"/>
    </source>
</evidence>
<feature type="transmembrane region" description="Helical" evidence="11">
    <location>
        <begin position="51"/>
        <end position="68"/>
    </location>
</feature>
<reference evidence="12 13" key="1">
    <citation type="submission" date="2019-07" db="EMBL/GenBank/DDBJ databases">
        <title>Lysobacter weifangensis sp. nov., isolated from bensulfuron-methyl contaminated farmland soil.</title>
        <authorList>
            <person name="Zhao H."/>
        </authorList>
    </citation>
    <scope>NUCLEOTIDE SEQUENCE [LARGE SCALE GENOMIC DNA]</scope>
    <source>
        <strain evidence="12 13">CC-Bw-6</strain>
    </source>
</reference>
<dbReference type="GO" id="GO:1904659">
    <property type="term" value="P:D-glucose transmembrane transport"/>
    <property type="evidence" value="ECO:0007669"/>
    <property type="project" value="InterPro"/>
</dbReference>
<organism evidence="12 13">
    <name type="scientific">Pseudoluteimonas lycopersici</name>
    <dbReference type="NCBI Taxonomy" id="1324796"/>
    <lineage>
        <taxon>Bacteria</taxon>
        <taxon>Pseudomonadati</taxon>
        <taxon>Pseudomonadota</taxon>
        <taxon>Gammaproteobacteria</taxon>
        <taxon>Lysobacterales</taxon>
        <taxon>Lysobacteraceae</taxon>
        <taxon>Pseudoluteimonas</taxon>
    </lineage>
</organism>
<feature type="transmembrane region" description="Helical" evidence="11">
    <location>
        <begin position="154"/>
        <end position="176"/>
    </location>
</feature>
<gene>
    <name evidence="12" type="ORF">FNZ56_10390</name>
</gene>
<dbReference type="InterPro" id="IPR005964">
    <property type="entry name" value="Glc/Gal_transptr_bac"/>
</dbReference>
<evidence type="ECO:0000256" key="9">
    <source>
        <dbReference type="ARBA" id="ARBA00022989"/>
    </source>
</evidence>
<name>A0A516V6X1_9GAMM</name>
<dbReference type="SUPFAM" id="SSF103473">
    <property type="entry name" value="MFS general substrate transporter"/>
    <property type="match status" value="1"/>
</dbReference>
<dbReference type="InterPro" id="IPR036259">
    <property type="entry name" value="MFS_trans_sf"/>
</dbReference>
<dbReference type="Proteomes" id="UP000315891">
    <property type="component" value="Chromosome"/>
</dbReference>
<evidence type="ECO:0000256" key="7">
    <source>
        <dbReference type="ARBA" id="ARBA00022597"/>
    </source>
</evidence>
<comment type="subcellular location">
    <subcellularLocation>
        <location evidence="2">Cell inner membrane</location>
        <topology evidence="2">Multi-pass membrane protein</topology>
    </subcellularLocation>
</comment>
<accession>A0A516V6X1</accession>
<dbReference type="Pfam" id="PF07690">
    <property type="entry name" value="MFS_1"/>
    <property type="match status" value="1"/>
</dbReference>
<evidence type="ECO:0000256" key="4">
    <source>
        <dbReference type="ARBA" id="ARBA00022448"/>
    </source>
</evidence>
<evidence type="ECO:0000313" key="12">
    <source>
        <dbReference type="EMBL" id="QDQ74262.1"/>
    </source>
</evidence>
<keyword evidence="5" id="KW-1003">Cell membrane</keyword>
<feature type="transmembrane region" description="Helical" evidence="11">
    <location>
        <begin position="108"/>
        <end position="133"/>
    </location>
</feature>
<feature type="transmembrane region" description="Helical" evidence="11">
    <location>
        <begin position="337"/>
        <end position="361"/>
    </location>
</feature>
<evidence type="ECO:0000256" key="11">
    <source>
        <dbReference type="SAM" id="Phobius"/>
    </source>
</evidence>
<evidence type="ECO:0000256" key="2">
    <source>
        <dbReference type="ARBA" id="ARBA00004429"/>
    </source>
</evidence>